<feature type="chain" id="PRO_5023865630" description="Secreted protein" evidence="1">
    <location>
        <begin position="31"/>
        <end position="171"/>
    </location>
</feature>
<dbReference type="Proteomes" id="UP000326711">
    <property type="component" value="Chromosome"/>
</dbReference>
<dbReference type="EMBL" id="CP045032">
    <property type="protein sequence ID" value="QFQ02784.1"/>
    <property type="molecule type" value="Genomic_DNA"/>
</dbReference>
<proteinExistence type="predicted"/>
<evidence type="ECO:0000256" key="1">
    <source>
        <dbReference type="SAM" id="SignalP"/>
    </source>
</evidence>
<dbReference type="AlphaFoldDB" id="A0A5J6Z767"/>
<evidence type="ECO:0008006" key="4">
    <source>
        <dbReference type="Google" id="ProtNLM"/>
    </source>
</evidence>
<gene>
    <name evidence="2" type="ORF">CUROG_07155</name>
</gene>
<protein>
    <recommendedName>
        <fullName evidence="4">Secreted protein</fullName>
    </recommendedName>
</protein>
<organism evidence="2 3">
    <name type="scientific">Corynebacterium urogenitale</name>
    <dbReference type="NCBI Taxonomy" id="2487892"/>
    <lineage>
        <taxon>Bacteria</taxon>
        <taxon>Bacillati</taxon>
        <taxon>Actinomycetota</taxon>
        <taxon>Actinomycetes</taxon>
        <taxon>Mycobacteriales</taxon>
        <taxon>Corynebacteriaceae</taxon>
        <taxon>Corynebacterium</taxon>
    </lineage>
</organism>
<dbReference type="KEGG" id="cuo:CUROG_07155"/>
<evidence type="ECO:0000313" key="3">
    <source>
        <dbReference type="Proteomes" id="UP000326711"/>
    </source>
</evidence>
<dbReference type="RefSeq" id="WP_151903111.1">
    <property type="nucleotide sequence ID" value="NZ_CP045032.1"/>
</dbReference>
<evidence type="ECO:0000313" key="2">
    <source>
        <dbReference type="EMBL" id="QFQ02784.1"/>
    </source>
</evidence>
<sequence length="171" mass="16778" precursor="true">MSISTVLRRTGIALAFVAGTTAAGVGTAGAATVDSPLPQPTVGKVKLAGALPNQNAENGKASATATNAIALGASVDGGKAVTKASGFGAPAAIAVGPNSHAEAWGNKFGLALAIAGPNSTVKVSGKAPAYCEGEWGLAGDFQTLTGCVVYPTAKGSVQLPLDARLLQQLHK</sequence>
<dbReference type="InterPro" id="IPR046652">
    <property type="entry name" value="DUF6764"/>
</dbReference>
<feature type="signal peptide" evidence="1">
    <location>
        <begin position="1"/>
        <end position="30"/>
    </location>
</feature>
<keyword evidence="1" id="KW-0732">Signal</keyword>
<keyword evidence="3" id="KW-1185">Reference proteome</keyword>
<dbReference type="Pfam" id="PF20550">
    <property type="entry name" value="DUF6764"/>
    <property type="match status" value="1"/>
</dbReference>
<name>A0A5J6Z767_9CORY</name>
<reference evidence="3" key="1">
    <citation type="submission" date="2019-10" db="EMBL/GenBank/DDBJ databases">
        <title>Complete genome sequence of Corynebacterium urogenitalis DSM 108747, isolated from the genital tract of a cow.</title>
        <authorList>
            <person name="Ruckert C."/>
            <person name="Ballas P."/>
            <person name="Wagener K."/>
            <person name="Drillich M."/>
            <person name="Kaempfer P."/>
            <person name="Busse H.-J."/>
            <person name="Ehling-Schulz M."/>
        </authorList>
    </citation>
    <scope>NUCLEOTIDE SEQUENCE [LARGE SCALE GENOMIC DNA]</scope>
    <source>
        <strain evidence="3">LMM 1652</strain>
    </source>
</reference>
<dbReference type="OrthoDB" id="4377432at2"/>
<accession>A0A5J6Z767</accession>